<dbReference type="Proteomes" id="UP000198983">
    <property type="component" value="Chromosome I"/>
</dbReference>
<name>A0A1H1PN17_9ACTN</name>
<accession>A0A1H1PN17</accession>
<proteinExistence type="predicted"/>
<feature type="domain" description="DUF4185" evidence="2">
    <location>
        <begin position="231"/>
        <end position="349"/>
    </location>
</feature>
<dbReference type="Pfam" id="PF13810">
    <property type="entry name" value="DUF4185"/>
    <property type="match status" value="1"/>
</dbReference>
<dbReference type="RefSeq" id="WP_092652156.1">
    <property type="nucleotide sequence ID" value="NZ_LT629732.1"/>
</dbReference>
<dbReference type="EMBL" id="LT629732">
    <property type="protein sequence ID" value="SDS12566.1"/>
    <property type="molecule type" value="Genomic_DNA"/>
</dbReference>
<reference evidence="3 4" key="1">
    <citation type="submission" date="2016-10" db="EMBL/GenBank/DDBJ databases">
        <authorList>
            <person name="de Groot N.N."/>
        </authorList>
    </citation>
    <scope>NUCLEOTIDE SEQUENCE [LARGE SCALE GENOMIC DNA]</scope>
    <source>
        <strain evidence="3 4">DSM 22024</strain>
    </source>
</reference>
<feature type="region of interest" description="Disordered" evidence="1">
    <location>
        <begin position="44"/>
        <end position="65"/>
    </location>
</feature>
<gene>
    <name evidence="3" type="ORF">SAMN04489717_1702</name>
</gene>
<dbReference type="STRING" id="117157.SAMN04489717_1702"/>
<organism evidence="3 4">
    <name type="scientific">Actinopolymorpha singaporensis</name>
    <dbReference type="NCBI Taxonomy" id="117157"/>
    <lineage>
        <taxon>Bacteria</taxon>
        <taxon>Bacillati</taxon>
        <taxon>Actinomycetota</taxon>
        <taxon>Actinomycetes</taxon>
        <taxon>Propionibacteriales</taxon>
        <taxon>Actinopolymorphaceae</taxon>
        <taxon>Actinopolymorpha</taxon>
    </lineage>
</organism>
<dbReference type="InterPro" id="IPR025442">
    <property type="entry name" value="DUF4185"/>
</dbReference>
<dbReference type="OrthoDB" id="284233at2"/>
<protein>
    <recommendedName>
        <fullName evidence="2">DUF4185 domain-containing protein</fullName>
    </recommendedName>
</protein>
<dbReference type="AlphaFoldDB" id="A0A1H1PN17"/>
<evidence type="ECO:0000313" key="3">
    <source>
        <dbReference type="EMBL" id="SDS12566.1"/>
    </source>
</evidence>
<evidence type="ECO:0000259" key="2">
    <source>
        <dbReference type="Pfam" id="PF13810"/>
    </source>
</evidence>
<evidence type="ECO:0000313" key="4">
    <source>
        <dbReference type="Proteomes" id="UP000198983"/>
    </source>
</evidence>
<keyword evidence="4" id="KW-1185">Reference proteome</keyword>
<sequence>MTHAATTTSTRQRRRRAGPARLTALAASGLGLLLGTGALLGAGPSAAAAPSGPSAAGPSAAGPGTAHCSLTGRHWTAQARVDRARTERFAAYGNSGVGWTGGDSTYSVPLPAHRTAWLFSDTFWGPVNADLSRPTTVPFLNNSFVVERGGDLRTVAGGTPEAPDSLVPPDEPGTWNWLGAGQATPASLDVMFLEFGRTGSGPLDFAWRENKLGRFDPDTLRPREVVPMPSAAGVQWASWLLRSGGFTYVYGVEDLGLTKYMHLARVRGTDLASGRWEYWTGSSWSPTETDSARVMPGVANEYSVSRWHDGYLLVTHDTRELFSSRILAYVGCSPTGPFTEAATLYTTPETGAAGSYADADIFTYNAHEHPDLRRGDRLLVTYNVNSLDPNADLYDDVTIYRPRFVEVKLVPGRHR</sequence>
<evidence type="ECO:0000256" key="1">
    <source>
        <dbReference type="SAM" id="MobiDB-lite"/>
    </source>
</evidence>